<dbReference type="GO" id="GO:0019290">
    <property type="term" value="P:siderophore biosynthetic process"/>
    <property type="evidence" value="ECO:0007669"/>
    <property type="project" value="InterPro"/>
</dbReference>
<dbReference type="PANTHER" id="PTHR13812">
    <property type="entry name" value="KETIMINE REDUCTASE MU-CRYSTALLIN"/>
    <property type="match status" value="1"/>
</dbReference>
<dbReference type="InterPro" id="IPR003462">
    <property type="entry name" value="ODC_Mu_crystall"/>
</dbReference>
<dbReference type="InterPro" id="IPR023866">
    <property type="entry name" value="SbnB"/>
</dbReference>
<dbReference type="GO" id="GO:0016639">
    <property type="term" value="F:oxidoreductase activity, acting on the CH-NH2 group of donors, NAD or NADP as acceptor"/>
    <property type="evidence" value="ECO:0007669"/>
    <property type="project" value="InterPro"/>
</dbReference>
<protein>
    <submittedName>
        <fullName evidence="1">2,3-diaminopropionate biosynthesis protein SbnB</fullName>
    </submittedName>
</protein>
<dbReference type="NCBIfam" id="TIGR03944">
    <property type="entry name" value="dehyd_SbnB_fam"/>
    <property type="match status" value="1"/>
</dbReference>
<reference evidence="1" key="1">
    <citation type="submission" date="2023-03" db="EMBL/GenBank/DDBJ databases">
        <title>Amycolatopsis taiwanensis NBRC 103393.</title>
        <authorList>
            <person name="Ichikawa N."/>
            <person name="Sato H."/>
            <person name="Tonouchi N."/>
        </authorList>
    </citation>
    <scope>NUCLEOTIDE SEQUENCE</scope>
    <source>
        <strain evidence="1">NBRC 103393</strain>
    </source>
</reference>
<dbReference type="EMBL" id="BSTI01000032">
    <property type="protein sequence ID" value="GLY71212.1"/>
    <property type="molecule type" value="Genomic_DNA"/>
</dbReference>
<dbReference type="InterPro" id="IPR036291">
    <property type="entry name" value="NAD(P)-bd_dom_sf"/>
</dbReference>
<dbReference type="Gene3D" id="3.40.50.720">
    <property type="entry name" value="NAD(P)-binding Rossmann-like Domain"/>
    <property type="match status" value="1"/>
</dbReference>
<dbReference type="PIRSF" id="PIRSF001439">
    <property type="entry name" value="CryM"/>
    <property type="match status" value="1"/>
</dbReference>
<name>A0A9W6VL93_9PSEU</name>
<dbReference type="AlphaFoldDB" id="A0A9W6VL93"/>
<accession>A0A9W6VL93</accession>
<organism evidence="1 2">
    <name type="scientific">Amycolatopsis taiwanensis</name>
    <dbReference type="NCBI Taxonomy" id="342230"/>
    <lineage>
        <taxon>Bacteria</taxon>
        <taxon>Bacillati</taxon>
        <taxon>Actinomycetota</taxon>
        <taxon>Actinomycetes</taxon>
        <taxon>Pseudonocardiales</taxon>
        <taxon>Pseudonocardiaceae</taxon>
        <taxon>Amycolatopsis</taxon>
    </lineage>
</organism>
<proteinExistence type="predicted"/>
<dbReference type="Pfam" id="PF02423">
    <property type="entry name" value="OCD_Mu_crystall"/>
    <property type="match status" value="1"/>
</dbReference>
<dbReference type="SUPFAM" id="SSF51735">
    <property type="entry name" value="NAD(P)-binding Rossmann-fold domains"/>
    <property type="match status" value="1"/>
</dbReference>
<keyword evidence="2" id="KW-1185">Reference proteome</keyword>
<dbReference type="Gene3D" id="3.30.1780.10">
    <property type="entry name" value="ornithine cyclodeaminase, domain 1"/>
    <property type="match status" value="1"/>
</dbReference>
<dbReference type="InterPro" id="IPR023401">
    <property type="entry name" value="ODC_N"/>
</dbReference>
<sequence>MFDFTVVPGAAVDEILFAHRKSVVEIVRETYLLHERGETINPDSYFLRFPEKPNARIIALPAKLGGPVEKAGIKWIASFPDNVERGIPRASAVLILNDFETGYPVACLESAGISAARTAASAATAAGALLPLINTTERPSISFVGAGVIARTILDYLVPSVVSPEAITVLDLDGASAEHFVAYAKRGNNVPARESKDLAEVLAGDVVVLATTAGKPYLPDHLEFRPGQLVLNVSLRDLHPATLLRAANIVDDIDHCLKADTSPHLAEQLSGGRDFITGTIGQVLLGKVRLDAGRPVVFSPFGLGVLDIAVGDFVLRTASAQNRTIPIPNFFGSTVRWGASPRPEEK</sequence>
<dbReference type="GO" id="GO:0005737">
    <property type="term" value="C:cytoplasm"/>
    <property type="evidence" value="ECO:0007669"/>
    <property type="project" value="TreeGrafter"/>
</dbReference>
<dbReference type="Proteomes" id="UP001165136">
    <property type="component" value="Unassembled WGS sequence"/>
</dbReference>
<dbReference type="PANTHER" id="PTHR13812:SF19">
    <property type="entry name" value="KETIMINE REDUCTASE MU-CRYSTALLIN"/>
    <property type="match status" value="1"/>
</dbReference>
<comment type="caution">
    <text evidence="1">The sequence shown here is derived from an EMBL/GenBank/DDBJ whole genome shotgun (WGS) entry which is preliminary data.</text>
</comment>
<gene>
    <name evidence="1" type="primary">ocd</name>
    <name evidence="1" type="ORF">Atai01_78310</name>
</gene>
<evidence type="ECO:0000313" key="1">
    <source>
        <dbReference type="EMBL" id="GLY71212.1"/>
    </source>
</evidence>
<evidence type="ECO:0000313" key="2">
    <source>
        <dbReference type="Proteomes" id="UP001165136"/>
    </source>
</evidence>